<protein>
    <submittedName>
        <fullName evidence="10">Polyphenol oxidase family protein</fullName>
    </submittedName>
</protein>
<comment type="catalytic activity">
    <reaction evidence="8">
        <text>adenosine + phosphate = alpha-D-ribose 1-phosphate + adenine</text>
        <dbReference type="Rhea" id="RHEA:27642"/>
        <dbReference type="ChEBI" id="CHEBI:16335"/>
        <dbReference type="ChEBI" id="CHEBI:16708"/>
        <dbReference type="ChEBI" id="CHEBI:43474"/>
        <dbReference type="ChEBI" id="CHEBI:57720"/>
        <dbReference type="EC" id="2.4.2.1"/>
    </reaction>
    <physiologicalReaction direction="left-to-right" evidence="8">
        <dbReference type="Rhea" id="RHEA:27643"/>
    </physiologicalReaction>
</comment>
<evidence type="ECO:0000256" key="4">
    <source>
        <dbReference type="ARBA" id="ARBA00022723"/>
    </source>
</evidence>
<proteinExistence type="inferred from homology"/>
<dbReference type="PANTHER" id="PTHR30616">
    <property type="entry name" value="UNCHARACTERIZED PROTEIN YFIH"/>
    <property type="match status" value="1"/>
</dbReference>
<dbReference type="InterPro" id="IPR038371">
    <property type="entry name" value="Cu_polyphenol_OxRdtase_sf"/>
</dbReference>
<keyword evidence="3" id="KW-0808">Transferase</keyword>
<evidence type="ECO:0000313" key="11">
    <source>
        <dbReference type="Proteomes" id="UP000634206"/>
    </source>
</evidence>
<evidence type="ECO:0000256" key="5">
    <source>
        <dbReference type="ARBA" id="ARBA00022801"/>
    </source>
</evidence>
<accession>A0AAE2V9Z2</accession>
<evidence type="ECO:0000256" key="2">
    <source>
        <dbReference type="ARBA" id="ARBA00007353"/>
    </source>
</evidence>
<comment type="catalytic activity">
    <reaction evidence="9">
        <text>S-methyl-5'-thioadenosine + phosphate = 5-(methylsulfanyl)-alpha-D-ribose 1-phosphate + adenine</text>
        <dbReference type="Rhea" id="RHEA:11852"/>
        <dbReference type="ChEBI" id="CHEBI:16708"/>
        <dbReference type="ChEBI" id="CHEBI:17509"/>
        <dbReference type="ChEBI" id="CHEBI:43474"/>
        <dbReference type="ChEBI" id="CHEBI:58533"/>
        <dbReference type="EC" id="2.4.2.28"/>
    </reaction>
    <physiologicalReaction direction="left-to-right" evidence="9">
        <dbReference type="Rhea" id="RHEA:11853"/>
    </physiologicalReaction>
</comment>
<keyword evidence="11" id="KW-1185">Reference proteome</keyword>
<comment type="caution">
    <text evidence="10">The sequence shown here is derived from an EMBL/GenBank/DDBJ whole genome shotgun (WGS) entry which is preliminary data.</text>
</comment>
<dbReference type="Gene3D" id="3.60.140.10">
    <property type="entry name" value="CNF1/YfiH-like putative cysteine hydrolases"/>
    <property type="match status" value="2"/>
</dbReference>
<evidence type="ECO:0000256" key="7">
    <source>
        <dbReference type="ARBA" id="ARBA00047989"/>
    </source>
</evidence>
<dbReference type="InterPro" id="IPR003730">
    <property type="entry name" value="Cu_polyphenol_OxRdtase"/>
</dbReference>
<dbReference type="EMBL" id="JAENIG010000009">
    <property type="protein sequence ID" value="MBK1855988.1"/>
    <property type="molecule type" value="Genomic_DNA"/>
</dbReference>
<dbReference type="GO" id="GO:0017061">
    <property type="term" value="F:S-methyl-5-thioadenosine phosphorylase activity"/>
    <property type="evidence" value="ECO:0007669"/>
    <property type="project" value="UniProtKB-EC"/>
</dbReference>
<gene>
    <name evidence="10" type="ORF">JIN83_13530</name>
</gene>
<keyword evidence="6" id="KW-0862">Zinc</keyword>
<dbReference type="AlphaFoldDB" id="A0AAE2V9Z2"/>
<keyword evidence="4" id="KW-0479">Metal-binding</keyword>
<evidence type="ECO:0000256" key="3">
    <source>
        <dbReference type="ARBA" id="ARBA00022679"/>
    </source>
</evidence>
<dbReference type="Pfam" id="PF02578">
    <property type="entry name" value="Cu-oxidase_4"/>
    <property type="match status" value="1"/>
</dbReference>
<comment type="catalytic activity">
    <reaction evidence="1">
        <text>inosine + phosphate = alpha-D-ribose 1-phosphate + hypoxanthine</text>
        <dbReference type="Rhea" id="RHEA:27646"/>
        <dbReference type="ChEBI" id="CHEBI:17368"/>
        <dbReference type="ChEBI" id="CHEBI:17596"/>
        <dbReference type="ChEBI" id="CHEBI:43474"/>
        <dbReference type="ChEBI" id="CHEBI:57720"/>
        <dbReference type="EC" id="2.4.2.1"/>
    </reaction>
    <physiologicalReaction direction="left-to-right" evidence="1">
        <dbReference type="Rhea" id="RHEA:27647"/>
    </physiologicalReaction>
</comment>
<dbReference type="Proteomes" id="UP000634206">
    <property type="component" value="Unassembled WGS sequence"/>
</dbReference>
<comment type="similarity">
    <text evidence="2">Belongs to the purine nucleoside phosphorylase YfiH/LACC1 family.</text>
</comment>
<evidence type="ECO:0000256" key="1">
    <source>
        <dbReference type="ARBA" id="ARBA00000553"/>
    </source>
</evidence>
<dbReference type="CDD" id="cd16833">
    <property type="entry name" value="YfiH"/>
    <property type="match status" value="1"/>
</dbReference>
<name>A0AAE2V9Z2_9BACT</name>
<comment type="catalytic activity">
    <reaction evidence="7">
        <text>adenosine + H2O + H(+) = inosine + NH4(+)</text>
        <dbReference type="Rhea" id="RHEA:24408"/>
        <dbReference type="ChEBI" id="CHEBI:15377"/>
        <dbReference type="ChEBI" id="CHEBI:15378"/>
        <dbReference type="ChEBI" id="CHEBI:16335"/>
        <dbReference type="ChEBI" id="CHEBI:17596"/>
        <dbReference type="ChEBI" id="CHEBI:28938"/>
        <dbReference type="EC" id="3.5.4.4"/>
    </reaction>
    <physiologicalReaction direction="left-to-right" evidence="7">
        <dbReference type="Rhea" id="RHEA:24409"/>
    </physiologicalReaction>
</comment>
<reference evidence="10" key="1">
    <citation type="submission" date="2021-01" db="EMBL/GenBank/DDBJ databases">
        <title>Modified the classification status of verrucomicrobia.</title>
        <authorList>
            <person name="Feng X."/>
        </authorList>
    </citation>
    <scope>NUCLEOTIDE SEQUENCE</scope>
    <source>
        <strain evidence="10">5K15</strain>
    </source>
</reference>
<dbReference type="GO" id="GO:0016787">
    <property type="term" value="F:hydrolase activity"/>
    <property type="evidence" value="ECO:0007669"/>
    <property type="project" value="UniProtKB-KW"/>
</dbReference>
<evidence type="ECO:0000256" key="9">
    <source>
        <dbReference type="ARBA" id="ARBA00049893"/>
    </source>
</evidence>
<dbReference type="InterPro" id="IPR011324">
    <property type="entry name" value="Cytotoxic_necrot_fac-like_cat"/>
</dbReference>
<dbReference type="SUPFAM" id="SSF64438">
    <property type="entry name" value="CNF1/YfiH-like putative cysteine hydrolases"/>
    <property type="match status" value="1"/>
</dbReference>
<dbReference type="GO" id="GO:0005507">
    <property type="term" value="F:copper ion binding"/>
    <property type="evidence" value="ECO:0007669"/>
    <property type="project" value="TreeGrafter"/>
</dbReference>
<sequence>MTQAPLYLQPIHAQPGFYADFIGRIPGVSVDTDREATVNRLQPAHEARVRELGFDWSQLHRAEQIHSAEIAVIGQGDAAPTWPQVDGLITDQSDVLLGIYVADCGAVYISDPVKRVVALLHSGKKGSEENITGKAILIMKERFGCRPADLQVALAPCIRPPAYEVDFAAEIQNQALAAGVPVEQFTDCHICTTSDLEQYYSYRVEKGSTGRMLALLGMNQENGEA</sequence>
<dbReference type="PANTHER" id="PTHR30616:SF2">
    <property type="entry name" value="PURINE NUCLEOSIDE PHOSPHORYLASE LACC1"/>
    <property type="match status" value="1"/>
</dbReference>
<evidence type="ECO:0000256" key="8">
    <source>
        <dbReference type="ARBA" id="ARBA00048968"/>
    </source>
</evidence>
<organism evidence="10 11">
    <name type="scientific">Oceaniferula flava</name>
    <dbReference type="NCBI Taxonomy" id="2800421"/>
    <lineage>
        <taxon>Bacteria</taxon>
        <taxon>Pseudomonadati</taxon>
        <taxon>Verrucomicrobiota</taxon>
        <taxon>Verrucomicrobiia</taxon>
        <taxon>Verrucomicrobiales</taxon>
        <taxon>Verrucomicrobiaceae</taxon>
        <taxon>Oceaniferula</taxon>
    </lineage>
</organism>
<evidence type="ECO:0000256" key="6">
    <source>
        <dbReference type="ARBA" id="ARBA00022833"/>
    </source>
</evidence>
<keyword evidence="5" id="KW-0378">Hydrolase</keyword>
<evidence type="ECO:0000313" key="10">
    <source>
        <dbReference type="EMBL" id="MBK1855988.1"/>
    </source>
</evidence>